<organism evidence="6 7">
    <name type="scientific">Cichlidogyrus casuarinus</name>
    <dbReference type="NCBI Taxonomy" id="1844966"/>
    <lineage>
        <taxon>Eukaryota</taxon>
        <taxon>Metazoa</taxon>
        <taxon>Spiralia</taxon>
        <taxon>Lophotrochozoa</taxon>
        <taxon>Platyhelminthes</taxon>
        <taxon>Monogenea</taxon>
        <taxon>Monopisthocotylea</taxon>
        <taxon>Dactylogyridea</taxon>
        <taxon>Ancyrocephalidae</taxon>
        <taxon>Cichlidogyrus</taxon>
    </lineage>
</organism>
<dbReference type="Gene3D" id="1.20.1500.20">
    <property type="match status" value="1"/>
</dbReference>
<dbReference type="InterPro" id="IPR012961">
    <property type="entry name" value="Ski2/MTR4_C"/>
</dbReference>
<dbReference type="InterPro" id="IPR050699">
    <property type="entry name" value="RNA-DNA_Helicase"/>
</dbReference>
<dbReference type="GO" id="GO:0016787">
    <property type="term" value="F:hydrolase activity"/>
    <property type="evidence" value="ECO:0007669"/>
    <property type="project" value="UniProtKB-KW"/>
</dbReference>
<dbReference type="GO" id="GO:0004386">
    <property type="term" value="F:helicase activity"/>
    <property type="evidence" value="ECO:0007669"/>
    <property type="project" value="UniProtKB-KW"/>
</dbReference>
<evidence type="ECO:0000313" key="7">
    <source>
        <dbReference type="Proteomes" id="UP001626550"/>
    </source>
</evidence>
<keyword evidence="4" id="KW-0067">ATP-binding</keyword>
<protein>
    <submittedName>
        <fullName evidence="6">Exosome RNA helicase MTR4</fullName>
    </submittedName>
</protein>
<evidence type="ECO:0000256" key="3">
    <source>
        <dbReference type="ARBA" id="ARBA00022806"/>
    </source>
</evidence>
<dbReference type="Gene3D" id="1.10.3380.30">
    <property type="match status" value="1"/>
</dbReference>
<name>A0ABD2Q1A8_9PLAT</name>
<evidence type="ECO:0000256" key="2">
    <source>
        <dbReference type="ARBA" id="ARBA00022801"/>
    </source>
</evidence>
<evidence type="ECO:0000256" key="4">
    <source>
        <dbReference type="ARBA" id="ARBA00022840"/>
    </source>
</evidence>
<dbReference type="PANTHER" id="PTHR12131:SF7">
    <property type="entry name" value="EXOSOME RNA HELICASE MTR4"/>
    <property type="match status" value="1"/>
</dbReference>
<evidence type="ECO:0000256" key="1">
    <source>
        <dbReference type="ARBA" id="ARBA00022741"/>
    </source>
</evidence>
<dbReference type="GO" id="GO:0005524">
    <property type="term" value="F:ATP binding"/>
    <property type="evidence" value="ECO:0007669"/>
    <property type="project" value="UniProtKB-KW"/>
</dbReference>
<dbReference type="AlphaFoldDB" id="A0ABD2Q1A8"/>
<comment type="caution">
    <text evidence="6">The sequence shown here is derived from an EMBL/GenBank/DDBJ whole genome shotgun (WGS) entry which is preliminary data.</text>
</comment>
<dbReference type="PANTHER" id="PTHR12131">
    <property type="entry name" value="ATP-DEPENDENT RNA AND DNA HELICASE"/>
    <property type="match status" value="1"/>
</dbReference>
<dbReference type="Proteomes" id="UP001626550">
    <property type="component" value="Unassembled WGS sequence"/>
</dbReference>
<evidence type="ECO:0000259" key="5">
    <source>
        <dbReference type="SMART" id="SM01142"/>
    </source>
</evidence>
<reference evidence="6 7" key="1">
    <citation type="submission" date="2024-11" db="EMBL/GenBank/DDBJ databases">
        <title>Adaptive evolution of stress response genes in parasites aligns with host niche diversity.</title>
        <authorList>
            <person name="Hahn C."/>
            <person name="Resl P."/>
        </authorList>
    </citation>
    <scope>NUCLEOTIDE SEQUENCE [LARGE SCALE GENOMIC DNA]</scope>
    <source>
        <strain evidence="6">EGGRZ-B1_66</strain>
        <tissue evidence="6">Body</tissue>
    </source>
</reference>
<keyword evidence="1" id="KW-0547">Nucleotide-binding</keyword>
<proteinExistence type="predicted"/>
<keyword evidence="2" id="KW-0378">Hydrolase</keyword>
<keyword evidence="3 6" id="KW-0347">Helicase</keyword>
<dbReference type="Pfam" id="PF08148">
    <property type="entry name" value="DSHCT"/>
    <property type="match status" value="1"/>
</dbReference>
<dbReference type="FunFam" id="1.10.3380.30:FF:000003">
    <property type="entry name" value="ATP dependent RNA helicase (Dob1)"/>
    <property type="match status" value="1"/>
</dbReference>
<dbReference type="SMART" id="SM01142">
    <property type="entry name" value="DSHCT"/>
    <property type="match status" value="1"/>
</dbReference>
<gene>
    <name evidence="6" type="primary">SKIV2L2_3</name>
    <name evidence="6" type="ORF">Ciccas_007978</name>
</gene>
<evidence type="ECO:0000313" key="6">
    <source>
        <dbReference type="EMBL" id="KAL3313425.1"/>
    </source>
</evidence>
<keyword evidence="7" id="KW-1185">Reference proteome</keyword>
<sequence length="377" mass="42751">MYRLQSTLVRQSKDTEKVELCEEDMDVVVVEEEEPVAGTSAEEQPAKRTAEILPSKCNCIKAISAVRVLVPKDLRSSEARENCIKTIDRVKEKMGGSLPDLDPIKDMKITEPKFVEIYEKLEAFKQRLEKHPLSQEANVKEICDRFESRDHLQNEMDTLQASCRFASHKEEMRSKVSLIQLNELSSRKRVLRRLGYCSELDLIALKGRVACEITSADEILLTELLFDGTFNKLSPENCAALLSCFVCEERGQSKLNSELDKDLVSALRVLQETARRIARISNECRLSVDVEDYVNSFKPAMMGTVADWAKGKSFASLCEGTAIFEGTIVRTLRRLEELLRQMANAAHTIDNSTLEEKFTRSIELIKRDIVFAASLYL</sequence>
<dbReference type="InterPro" id="IPR025696">
    <property type="entry name" value="Beta-barrel_MTR4"/>
</dbReference>
<feature type="domain" description="ATP-dependent RNA helicase Ski2/MTR4 C-terminal" evidence="5">
    <location>
        <begin position="198"/>
        <end position="377"/>
    </location>
</feature>
<dbReference type="Pfam" id="PF13234">
    <property type="entry name" value="MTR4_beta-barrel"/>
    <property type="match status" value="1"/>
</dbReference>
<accession>A0ABD2Q1A8</accession>
<dbReference type="EMBL" id="JBJKFK010001309">
    <property type="protein sequence ID" value="KAL3313425.1"/>
    <property type="molecule type" value="Genomic_DNA"/>
</dbReference>